<dbReference type="AlphaFoldDB" id="X1IWD3"/>
<protein>
    <submittedName>
        <fullName evidence="1">Uncharacterized protein</fullName>
    </submittedName>
</protein>
<reference evidence="1" key="1">
    <citation type="journal article" date="2014" name="Front. Microbiol.">
        <title>High frequency of phylogenetically diverse reductive dehalogenase-homologous genes in deep subseafloor sedimentary metagenomes.</title>
        <authorList>
            <person name="Kawai M."/>
            <person name="Futagami T."/>
            <person name="Toyoda A."/>
            <person name="Takaki Y."/>
            <person name="Nishi S."/>
            <person name="Hori S."/>
            <person name="Arai W."/>
            <person name="Tsubouchi T."/>
            <person name="Morono Y."/>
            <person name="Uchiyama I."/>
            <person name="Ito T."/>
            <person name="Fujiyama A."/>
            <person name="Inagaki F."/>
            <person name="Takami H."/>
        </authorList>
    </citation>
    <scope>NUCLEOTIDE SEQUENCE</scope>
    <source>
        <strain evidence="1">Expedition CK06-06</strain>
    </source>
</reference>
<gene>
    <name evidence="1" type="ORF">S03H2_53520</name>
</gene>
<comment type="caution">
    <text evidence="1">The sequence shown here is derived from an EMBL/GenBank/DDBJ whole genome shotgun (WGS) entry which is preliminary data.</text>
</comment>
<organism evidence="1">
    <name type="scientific">marine sediment metagenome</name>
    <dbReference type="NCBI Taxonomy" id="412755"/>
    <lineage>
        <taxon>unclassified sequences</taxon>
        <taxon>metagenomes</taxon>
        <taxon>ecological metagenomes</taxon>
    </lineage>
</organism>
<accession>X1IWD3</accession>
<evidence type="ECO:0000313" key="1">
    <source>
        <dbReference type="EMBL" id="GAH61858.1"/>
    </source>
</evidence>
<feature type="non-terminal residue" evidence="1">
    <location>
        <position position="119"/>
    </location>
</feature>
<proteinExistence type="predicted"/>
<dbReference type="EMBL" id="BARU01034068">
    <property type="protein sequence ID" value="GAH61858.1"/>
    <property type="molecule type" value="Genomic_DNA"/>
</dbReference>
<sequence>MNRRYKVVALLLLVALIVGSVYGALTFQFSKTYPADVEIIGSPYAFILSTDPLSETPPEIVGGIQFPPVDQGELCSTPAILEDAYTLVWTTTGDPPTGDVWLSFDAYIEVEELEGYPMM</sequence>
<name>X1IWD3_9ZZZZ</name>